<feature type="non-terminal residue" evidence="2">
    <location>
        <position position="29"/>
    </location>
</feature>
<dbReference type="EMBL" id="CAJOBH010279332">
    <property type="protein sequence ID" value="CAF5169769.1"/>
    <property type="molecule type" value="Genomic_DNA"/>
</dbReference>
<accession>A0A8S3GXT7</accession>
<dbReference type="Proteomes" id="UP000681967">
    <property type="component" value="Unassembled WGS sequence"/>
</dbReference>
<gene>
    <name evidence="2" type="ORF">BYL167_LOCUS77008</name>
    <name evidence="1" type="ORF">GIL414_LOCUS20122</name>
</gene>
<evidence type="ECO:0000313" key="1">
    <source>
        <dbReference type="EMBL" id="CAF4165307.1"/>
    </source>
</evidence>
<protein>
    <submittedName>
        <fullName evidence="2">Uncharacterized protein</fullName>
    </submittedName>
</protein>
<evidence type="ECO:0000313" key="3">
    <source>
        <dbReference type="Proteomes" id="UP000681967"/>
    </source>
</evidence>
<reference evidence="2" key="1">
    <citation type="submission" date="2021-02" db="EMBL/GenBank/DDBJ databases">
        <authorList>
            <person name="Nowell W R."/>
        </authorList>
    </citation>
    <scope>NUCLEOTIDE SEQUENCE</scope>
</reference>
<evidence type="ECO:0000313" key="2">
    <source>
        <dbReference type="EMBL" id="CAF5169769.1"/>
    </source>
</evidence>
<proteinExistence type="predicted"/>
<dbReference type="AlphaFoldDB" id="A0A8S3GXT7"/>
<name>A0A8S3GXT7_9BILA</name>
<dbReference type="EMBL" id="CAJOBJ010012472">
    <property type="protein sequence ID" value="CAF4165307.1"/>
    <property type="molecule type" value="Genomic_DNA"/>
</dbReference>
<dbReference type="Proteomes" id="UP000681720">
    <property type="component" value="Unassembled WGS sequence"/>
</dbReference>
<comment type="caution">
    <text evidence="2">The sequence shown here is derived from an EMBL/GenBank/DDBJ whole genome shotgun (WGS) entry which is preliminary data.</text>
</comment>
<organism evidence="2 3">
    <name type="scientific">Rotaria magnacalcarata</name>
    <dbReference type="NCBI Taxonomy" id="392030"/>
    <lineage>
        <taxon>Eukaryota</taxon>
        <taxon>Metazoa</taxon>
        <taxon>Spiralia</taxon>
        <taxon>Gnathifera</taxon>
        <taxon>Rotifera</taxon>
        <taxon>Eurotatoria</taxon>
        <taxon>Bdelloidea</taxon>
        <taxon>Philodinida</taxon>
        <taxon>Philodinidae</taxon>
        <taxon>Rotaria</taxon>
    </lineage>
</organism>
<sequence>MDYRPPPTDTDDALYGELAVFQEVNIFAQ</sequence>